<keyword evidence="4 12" id="KW-0132">Cell division</keyword>
<comment type="function">
    <text evidence="12">Cell wall formation. Adds enolpyruvyl to UDP-N-acetylglucosamine.</text>
</comment>
<evidence type="ECO:0000256" key="7">
    <source>
        <dbReference type="ARBA" id="ARBA00022984"/>
    </source>
</evidence>
<comment type="similarity">
    <text evidence="10 12">Belongs to the EPSP synthase family. MurA subfamily.</text>
</comment>
<organism evidence="14 15">
    <name type="scientific">Methylocystis iwaonis</name>
    <dbReference type="NCBI Taxonomy" id="2885079"/>
    <lineage>
        <taxon>Bacteria</taxon>
        <taxon>Pseudomonadati</taxon>
        <taxon>Pseudomonadota</taxon>
        <taxon>Alphaproteobacteria</taxon>
        <taxon>Hyphomicrobiales</taxon>
        <taxon>Methylocystaceae</taxon>
        <taxon>Methylocystis</taxon>
    </lineage>
</organism>
<keyword evidence="15" id="KW-1185">Reference proteome</keyword>
<comment type="caution">
    <text evidence="12">Lacks conserved residue(s) required for the propagation of feature annotation.</text>
</comment>
<dbReference type="CDD" id="cd01555">
    <property type="entry name" value="UdpNAET"/>
    <property type="match status" value="1"/>
</dbReference>
<accession>A0ABN6VCW0</accession>
<comment type="catalytic activity">
    <reaction evidence="11 12">
        <text>phosphoenolpyruvate + UDP-N-acetyl-alpha-D-glucosamine = UDP-N-acetyl-3-O-(1-carboxyvinyl)-alpha-D-glucosamine + phosphate</text>
        <dbReference type="Rhea" id="RHEA:18681"/>
        <dbReference type="ChEBI" id="CHEBI:43474"/>
        <dbReference type="ChEBI" id="CHEBI:57705"/>
        <dbReference type="ChEBI" id="CHEBI:58702"/>
        <dbReference type="ChEBI" id="CHEBI:68483"/>
        <dbReference type="EC" id="2.5.1.7"/>
    </reaction>
</comment>
<evidence type="ECO:0000259" key="13">
    <source>
        <dbReference type="Pfam" id="PF00275"/>
    </source>
</evidence>
<evidence type="ECO:0000256" key="12">
    <source>
        <dbReference type="HAMAP-Rule" id="MF_00111"/>
    </source>
</evidence>
<keyword evidence="7 12" id="KW-0573">Peptidoglycan synthesis</keyword>
<feature type="binding site" evidence="12">
    <location>
        <position position="102"/>
    </location>
    <ligand>
        <name>UDP-N-acetyl-alpha-D-glucosamine</name>
        <dbReference type="ChEBI" id="CHEBI:57705"/>
    </ligand>
</feature>
<evidence type="ECO:0000256" key="11">
    <source>
        <dbReference type="ARBA" id="ARBA00047527"/>
    </source>
</evidence>
<dbReference type="SUPFAM" id="SSF55205">
    <property type="entry name" value="EPT/RTPC-like"/>
    <property type="match status" value="1"/>
</dbReference>
<keyword evidence="8 12" id="KW-0131">Cell cycle</keyword>
<dbReference type="PANTHER" id="PTHR43783">
    <property type="entry name" value="UDP-N-ACETYLGLUCOSAMINE 1-CARBOXYVINYLTRANSFERASE"/>
    <property type="match status" value="1"/>
</dbReference>
<dbReference type="NCBIfam" id="NF006873">
    <property type="entry name" value="PRK09369.1"/>
    <property type="match status" value="1"/>
</dbReference>
<comment type="subcellular location">
    <subcellularLocation>
        <location evidence="1 12">Cytoplasm</location>
    </subcellularLocation>
</comment>
<dbReference type="RefSeq" id="WP_281930405.1">
    <property type="nucleotide sequence ID" value="NZ_AP027142.1"/>
</dbReference>
<keyword evidence="5 12" id="KW-0808">Transferase</keyword>
<evidence type="ECO:0000313" key="15">
    <source>
        <dbReference type="Proteomes" id="UP001317629"/>
    </source>
</evidence>
<dbReference type="InterPro" id="IPR005750">
    <property type="entry name" value="UDP_GlcNAc_COvinyl_MurA"/>
</dbReference>
<dbReference type="EC" id="2.5.1.7" evidence="12"/>
<name>A0ABN6VCW0_9HYPH</name>
<keyword evidence="6 12" id="KW-0133">Cell shape</keyword>
<keyword evidence="12" id="KW-0670">Pyruvate</keyword>
<evidence type="ECO:0000256" key="2">
    <source>
        <dbReference type="ARBA" id="ARBA00004752"/>
    </source>
</evidence>
<evidence type="ECO:0000256" key="5">
    <source>
        <dbReference type="ARBA" id="ARBA00022679"/>
    </source>
</evidence>
<evidence type="ECO:0000256" key="3">
    <source>
        <dbReference type="ARBA" id="ARBA00022490"/>
    </source>
</evidence>
<evidence type="ECO:0000256" key="6">
    <source>
        <dbReference type="ARBA" id="ARBA00022960"/>
    </source>
</evidence>
<comment type="pathway">
    <text evidence="2 12">Cell wall biogenesis; peptidoglycan biosynthesis.</text>
</comment>
<evidence type="ECO:0000256" key="9">
    <source>
        <dbReference type="ARBA" id="ARBA00023316"/>
    </source>
</evidence>
<dbReference type="InterPro" id="IPR050068">
    <property type="entry name" value="MurA_subfamily"/>
</dbReference>
<protein>
    <recommendedName>
        <fullName evidence="12">UDP-N-acetylglucosamine 1-carboxyvinyltransferase</fullName>
        <ecNumber evidence="12">2.5.1.7</ecNumber>
    </recommendedName>
    <alternativeName>
        <fullName evidence="12">Enoylpyruvate transferase</fullName>
    </alternativeName>
    <alternativeName>
        <fullName evidence="12">UDP-N-acetylglucosamine enolpyruvyl transferase</fullName>
        <shortName evidence="12">EPT</shortName>
    </alternativeName>
</protein>
<dbReference type="InterPro" id="IPR001986">
    <property type="entry name" value="Enolpyruvate_Tfrase_dom"/>
</dbReference>
<evidence type="ECO:0000256" key="10">
    <source>
        <dbReference type="ARBA" id="ARBA00038367"/>
    </source>
</evidence>
<feature type="binding site" evidence="12">
    <location>
        <begin position="131"/>
        <end position="135"/>
    </location>
    <ligand>
        <name>UDP-N-acetyl-alpha-D-glucosamine</name>
        <dbReference type="ChEBI" id="CHEBI:57705"/>
    </ligand>
</feature>
<dbReference type="Proteomes" id="UP001317629">
    <property type="component" value="Chromosome"/>
</dbReference>
<reference evidence="14 15" key="1">
    <citation type="journal article" date="2023" name="Int. J. Syst. Evol. Microbiol.">
        <title>Methylocystis iwaonis sp. nov., a type II methane-oxidizing bacterium from surface soil of a rice paddy field in Japan, and emended description of the genus Methylocystis (ex Whittenbury et al. 1970) Bowman et al. 1993.</title>
        <authorList>
            <person name="Kaise H."/>
            <person name="Sawadogo J.B."/>
            <person name="Alam M.S."/>
            <person name="Ueno C."/>
            <person name="Dianou D."/>
            <person name="Shinjo R."/>
            <person name="Asakawa S."/>
        </authorList>
    </citation>
    <scope>NUCLEOTIDE SEQUENCE [LARGE SCALE GENOMIC DNA]</scope>
    <source>
        <strain evidence="14 15">SS37A-Re</strain>
    </source>
</reference>
<evidence type="ECO:0000313" key="14">
    <source>
        <dbReference type="EMBL" id="BDV33100.1"/>
    </source>
</evidence>
<dbReference type="Gene3D" id="3.65.10.10">
    <property type="entry name" value="Enolpyruvate transferase domain"/>
    <property type="match status" value="2"/>
</dbReference>
<sequence>MDKIKITGGAPLNGVIPISGAKNAALPLMIASLLTKETLTLENMPQLADVTQLERILGNHGVDFTISGKRATDTENSGRTVHFTARDIVDVTAPYELVSRMRASFWVFAPLLARMGECRVSLPGGCAIGTRPVDLLLMALEKLGANIEIENGYVVGNAKDGLVGAEIDFPKVTVGGTHTALMAASLARGATVLRNAAREPEIVDLAECLIKMGARISGAGTSTIEIEGVTSLGGARHAVMPDRIETGTYAMAVAMTGGDVLLAGARADSLQAALDALSESGATITETNEGLRVYRNGAGISPVDVETAPFPAFPTDLQAQFMALMTRAQGTSRIRETIFENRFMHVQELARLGARIKLEGDTAIVTGADHLDGAQVMATDLRASVSLVIAALAARGETTINRVYHLDRGFERLEKKLSGCGAQIERVSGQG</sequence>
<dbReference type="EMBL" id="AP027142">
    <property type="protein sequence ID" value="BDV33100.1"/>
    <property type="molecule type" value="Genomic_DNA"/>
</dbReference>
<feature type="binding site" evidence="12">
    <location>
        <begin position="22"/>
        <end position="23"/>
    </location>
    <ligand>
        <name>phosphoenolpyruvate</name>
        <dbReference type="ChEBI" id="CHEBI:58702"/>
    </ligand>
</feature>
<feature type="domain" description="Enolpyruvate transferase" evidence="13">
    <location>
        <begin position="7"/>
        <end position="417"/>
    </location>
</feature>
<dbReference type="NCBIfam" id="TIGR01072">
    <property type="entry name" value="murA"/>
    <property type="match status" value="1"/>
</dbReference>
<feature type="active site" description="Proton donor" evidence="12">
    <location>
        <position position="126"/>
    </location>
</feature>
<dbReference type="PANTHER" id="PTHR43783:SF1">
    <property type="entry name" value="UDP-N-ACETYLGLUCOSAMINE 1-CARBOXYVINYLTRANSFERASE"/>
    <property type="match status" value="1"/>
</dbReference>
<keyword evidence="3 12" id="KW-0963">Cytoplasm</keyword>
<gene>
    <name evidence="12 14" type="primary">murA</name>
    <name evidence="14" type="ORF">SS37A_06290</name>
</gene>
<feature type="binding site" evidence="12">
    <location>
        <position position="316"/>
    </location>
    <ligand>
        <name>UDP-N-acetyl-alpha-D-glucosamine</name>
        <dbReference type="ChEBI" id="CHEBI:57705"/>
    </ligand>
</feature>
<keyword evidence="9 12" id="KW-0961">Cell wall biogenesis/degradation</keyword>
<feature type="modified residue" description="2-(S-cysteinyl)pyruvic acid O-phosphothioketal" evidence="12">
    <location>
        <position position="126"/>
    </location>
</feature>
<evidence type="ECO:0000256" key="1">
    <source>
        <dbReference type="ARBA" id="ARBA00004496"/>
    </source>
</evidence>
<dbReference type="Pfam" id="PF00275">
    <property type="entry name" value="EPSP_synthase"/>
    <property type="match status" value="1"/>
</dbReference>
<dbReference type="HAMAP" id="MF_00111">
    <property type="entry name" value="MurA"/>
    <property type="match status" value="1"/>
</dbReference>
<dbReference type="InterPro" id="IPR013792">
    <property type="entry name" value="RNA3'P_cycl/enolpyr_Trfase_a/b"/>
</dbReference>
<proteinExistence type="inferred from homology"/>
<evidence type="ECO:0000256" key="8">
    <source>
        <dbReference type="ARBA" id="ARBA00023306"/>
    </source>
</evidence>
<feature type="binding site" evidence="12">
    <location>
        <position position="338"/>
    </location>
    <ligand>
        <name>UDP-N-acetyl-alpha-D-glucosamine</name>
        <dbReference type="ChEBI" id="CHEBI:57705"/>
    </ligand>
</feature>
<evidence type="ECO:0000256" key="4">
    <source>
        <dbReference type="ARBA" id="ARBA00022618"/>
    </source>
</evidence>
<dbReference type="InterPro" id="IPR036968">
    <property type="entry name" value="Enolpyruvate_Tfrase_sf"/>
</dbReference>